<dbReference type="KEGG" id="vg:6372395"/>
<dbReference type="Proteomes" id="UP000002421">
    <property type="component" value="Segment"/>
</dbReference>
<sequence>MSSFFPRQKLLHTIATLLMVKNDDTAGETYDEAINETIDELIGRRCSDEDEENPVPTLTDDERHQVAEYLRDAVKAMHPYMPDTGALELVTYVSEPENDKFYLVVRYWPEDEHSSKAFASPSVRG</sequence>
<organism evidence="1 2">
    <name type="scientific">Pseudomonas phage 201phi2-1</name>
    <name type="common">Pseudomonas chlororaphis phage 201phi2-1</name>
    <dbReference type="NCBI Taxonomy" id="198110"/>
    <lineage>
        <taxon>Viruses</taxon>
        <taxon>Duplodnaviria</taxon>
        <taxon>Heunggongvirae</taxon>
        <taxon>Uroviricota</taxon>
        <taxon>Caudoviricetes</taxon>
        <taxon>Chimalliviridae</taxon>
        <taxon>Serwervirus</taxon>
        <taxon>Serwervirus 201phi21</taxon>
    </lineage>
</organism>
<proteinExistence type="predicted"/>
<evidence type="ECO:0000313" key="1">
    <source>
        <dbReference type="EMBL" id="ABY62909.1"/>
    </source>
</evidence>
<keyword evidence="2" id="KW-1185">Reference proteome</keyword>
<dbReference type="EMBL" id="EU197055">
    <property type="protein sequence ID" value="ABY62909.1"/>
    <property type="molecule type" value="Genomic_DNA"/>
</dbReference>
<name>B3FK51_BP201</name>
<accession>B3FK51</accession>
<gene>
    <name evidence="1" type="ORF">201phi2-1p076</name>
</gene>
<evidence type="ECO:0000313" key="2">
    <source>
        <dbReference type="Proteomes" id="UP000002421"/>
    </source>
</evidence>
<dbReference type="RefSeq" id="YP_001956801.1">
    <property type="nucleotide sequence ID" value="NC_010821.1"/>
</dbReference>
<organismHost>
    <name type="scientific">Pseudomonas chlororaphis</name>
    <dbReference type="NCBI Taxonomy" id="587753"/>
</organismHost>
<protein>
    <submittedName>
        <fullName evidence="1">Uncharacterized protein</fullName>
    </submittedName>
</protein>
<reference evidence="1 2" key="1">
    <citation type="journal article" date="2008" name="Virology">
        <title>Characterization of Pseudomonas chlororaphis myovirus 201varphi2-1 via genomic sequencing, mass spectrometry, and electron microscopy.</title>
        <authorList>
            <person name="Thomas J.A."/>
            <person name="Rolando M.R."/>
            <person name="Carroll C.A."/>
            <person name="Shen P.S."/>
            <person name="Belnap D.M."/>
            <person name="Weintraub S.T."/>
            <person name="Serwer P."/>
            <person name="Hardies S.C."/>
        </authorList>
    </citation>
    <scope>NUCLEOTIDE SEQUENCE</scope>
</reference>